<evidence type="ECO:0000256" key="4">
    <source>
        <dbReference type="ARBA" id="ARBA00023125"/>
    </source>
</evidence>
<sequence length="282" mass="33206">MPHPVYKNMHPCKTISCGNNKMVSSKLNKINYYCNSTSVLYSNQYKHNYKDYSMGNNDIIERRHISDQDVIKRILNGEKDYYEILMRRCNQLLYRVIRSYIKEDETIKDIMQDVYILAYLKLREFKGTSAFSTWLVRIGINESLMYLRRAKKSVTAFIIDEYEQTLNFPERMHPELKMIQLESKTKIQHAIDTLPEKLRLVFILIEVERLTAACVSEILGLSKTNIKVRLHRAKTLLREMLSDISDLESLFDYGAEHCDDLVVKVIRAIIEMDCYPLILNKN</sequence>
<dbReference type="Pfam" id="PF04542">
    <property type="entry name" value="Sigma70_r2"/>
    <property type="match status" value="1"/>
</dbReference>
<dbReference type="InterPro" id="IPR039425">
    <property type="entry name" value="RNA_pol_sigma-70-like"/>
</dbReference>
<evidence type="ECO:0000256" key="1">
    <source>
        <dbReference type="ARBA" id="ARBA00010641"/>
    </source>
</evidence>
<keyword evidence="2" id="KW-0805">Transcription regulation</keyword>
<evidence type="ECO:0000313" key="9">
    <source>
        <dbReference type="Proteomes" id="UP000321291"/>
    </source>
</evidence>
<dbReference type="NCBIfam" id="TIGR02937">
    <property type="entry name" value="sigma70-ECF"/>
    <property type="match status" value="1"/>
</dbReference>
<dbReference type="InterPro" id="IPR007627">
    <property type="entry name" value="RNA_pol_sigma70_r2"/>
</dbReference>
<dbReference type="CDD" id="cd06171">
    <property type="entry name" value="Sigma70_r4"/>
    <property type="match status" value="1"/>
</dbReference>
<dbReference type="InterPro" id="IPR014284">
    <property type="entry name" value="RNA_pol_sigma-70_dom"/>
</dbReference>
<dbReference type="InterPro" id="IPR013325">
    <property type="entry name" value="RNA_pol_sigma_r2"/>
</dbReference>
<comment type="similarity">
    <text evidence="1">Belongs to the sigma-70 factor family. ECF subfamily.</text>
</comment>
<dbReference type="Gene3D" id="1.10.10.10">
    <property type="entry name" value="Winged helix-like DNA-binding domain superfamily/Winged helix DNA-binding domain"/>
    <property type="match status" value="1"/>
</dbReference>
<organism evidence="8 9">
    <name type="scientific">Arachidicoccus ginsenosidivorans</name>
    <dbReference type="NCBI Taxonomy" id="496057"/>
    <lineage>
        <taxon>Bacteria</taxon>
        <taxon>Pseudomonadati</taxon>
        <taxon>Bacteroidota</taxon>
        <taxon>Chitinophagia</taxon>
        <taxon>Chitinophagales</taxon>
        <taxon>Chitinophagaceae</taxon>
        <taxon>Arachidicoccus</taxon>
    </lineage>
</organism>
<keyword evidence="3" id="KW-0731">Sigma factor</keyword>
<dbReference type="PANTHER" id="PTHR43133">
    <property type="entry name" value="RNA POLYMERASE ECF-TYPE SIGMA FACTO"/>
    <property type="match status" value="1"/>
</dbReference>
<protein>
    <submittedName>
        <fullName evidence="8">Sigma-70 family RNA polymerase sigma factor</fullName>
    </submittedName>
</protein>
<dbReference type="InterPro" id="IPR013324">
    <property type="entry name" value="RNA_pol_sigma_r3/r4-like"/>
</dbReference>
<dbReference type="PANTHER" id="PTHR43133:SF8">
    <property type="entry name" value="RNA POLYMERASE SIGMA FACTOR HI_1459-RELATED"/>
    <property type="match status" value="1"/>
</dbReference>
<evidence type="ECO:0000256" key="3">
    <source>
        <dbReference type="ARBA" id="ARBA00023082"/>
    </source>
</evidence>
<dbReference type="Gene3D" id="1.10.1740.10">
    <property type="match status" value="1"/>
</dbReference>
<evidence type="ECO:0000259" key="6">
    <source>
        <dbReference type="Pfam" id="PF04542"/>
    </source>
</evidence>
<feature type="domain" description="RNA polymerase sigma factor 70 region 4 type 2" evidence="7">
    <location>
        <begin position="186"/>
        <end position="236"/>
    </location>
</feature>
<dbReference type="InterPro" id="IPR013249">
    <property type="entry name" value="RNA_pol_sigma70_r4_t2"/>
</dbReference>
<evidence type="ECO:0000313" key="8">
    <source>
        <dbReference type="EMBL" id="QEC73647.1"/>
    </source>
</evidence>
<dbReference type="GO" id="GO:0003677">
    <property type="term" value="F:DNA binding"/>
    <property type="evidence" value="ECO:0007669"/>
    <property type="project" value="UniProtKB-KW"/>
</dbReference>
<dbReference type="SUPFAM" id="SSF88946">
    <property type="entry name" value="Sigma2 domain of RNA polymerase sigma factors"/>
    <property type="match status" value="1"/>
</dbReference>
<keyword evidence="5" id="KW-0804">Transcription</keyword>
<dbReference type="EMBL" id="CP042434">
    <property type="protein sequence ID" value="QEC73647.1"/>
    <property type="molecule type" value="Genomic_DNA"/>
</dbReference>
<evidence type="ECO:0000256" key="5">
    <source>
        <dbReference type="ARBA" id="ARBA00023163"/>
    </source>
</evidence>
<dbReference type="KEGG" id="agi:FSB73_20220"/>
<dbReference type="SUPFAM" id="SSF88659">
    <property type="entry name" value="Sigma3 and sigma4 domains of RNA polymerase sigma factors"/>
    <property type="match status" value="1"/>
</dbReference>
<gene>
    <name evidence="8" type="ORF">FSB73_20220</name>
</gene>
<dbReference type="GO" id="GO:0016987">
    <property type="term" value="F:sigma factor activity"/>
    <property type="evidence" value="ECO:0007669"/>
    <property type="project" value="UniProtKB-KW"/>
</dbReference>
<feature type="domain" description="RNA polymerase sigma-70 region 2" evidence="6">
    <location>
        <begin position="85"/>
        <end position="152"/>
    </location>
</feature>
<evidence type="ECO:0000256" key="2">
    <source>
        <dbReference type="ARBA" id="ARBA00023015"/>
    </source>
</evidence>
<dbReference type="InterPro" id="IPR036388">
    <property type="entry name" value="WH-like_DNA-bd_sf"/>
</dbReference>
<dbReference type="GO" id="GO:0006352">
    <property type="term" value="P:DNA-templated transcription initiation"/>
    <property type="evidence" value="ECO:0007669"/>
    <property type="project" value="InterPro"/>
</dbReference>
<evidence type="ECO:0000259" key="7">
    <source>
        <dbReference type="Pfam" id="PF08281"/>
    </source>
</evidence>
<name>A0A5B8VPU4_9BACT</name>
<keyword evidence="9" id="KW-1185">Reference proteome</keyword>
<dbReference type="Pfam" id="PF08281">
    <property type="entry name" value="Sigma70_r4_2"/>
    <property type="match status" value="1"/>
</dbReference>
<dbReference type="Proteomes" id="UP000321291">
    <property type="component" value="Chromosome"/>
</dbReference>
<accession>A0A5B8VPU4</accession>
<reference evidence="8 9" key="1">
    <citation type="journal article" date="2017" name="Int. J. Syst. Evol. Microbiol.">
        <title>Arachidicoccus ginsenosidivorans sp. nov., with ginsenoside-converting activity isolated from ginseng cultivating soil.</title>
        <authorList>
            <person name="Siddiqi M.Z."/>
            <person name="Aslam Z."/>
            <person name="Im W.T."/>
        </authorList>
    </citation>
    <scope>NUCLEOTIDE SEQUENCE [LARGE SCALE GENOMIC DNA]</scope>
    <source>
        <strain evidence="8 9">Gsoil 809</strain>
    </source>
</reference>
<dbReference type="AlphaFoldDB" id="A0A5B8VPU4"/>
<proteinExistence type="inferred from homology"/>
<keyword evidence="4" id="KW-0238">DNA-binding</keyword>